<keyword evidence="4" id="KW-0175">Coiled coil</keyword>
<dbReference type="PANTHER" id="PTHR43537">
    <property type="entry name" value="TRANSCRIPTIONAL REGULATOR, GNTR FAMILY"/>
    <property type="match status" value="1"/>
</dbReference>
<protein>
    <submittedName>
        <fullName evidence="6">FadR/GntR family transcriptional regulator</fullName>
    </submittedName>
</protein>
<organism evidence="6 7">
    <name type="scientific">Paenibacillus solisilvae</name>
    <dbReference type="NCBI Taxonomy" id="2486751"/>
    <lineage>
        <taxon>Bacteria</taxon>
        <taxon>Bacillati</taxon>
        <taxon>Bacillota</taxon>
        <taxon>Bacilli</taxon>
        <taxon>Bacillales</taxon>
        <taxon>Paenibacillaceae</taxon>
        <taxon>Paenibacillus</taxon>
    </lineage>
</organism>
<keyword evidence="1" id="KW-0805">Transcription regulation</keyword>
<gene>
    <name evidence="6" type="ORF">ACFPYJ_22430</name>
</gene>
<sequence>MAFQQVKPQKGSEIVMQHIKQQIVSAAYPPGSKLPTVVELSSIFDVGRSTIREALSALKATGWVDIRHGGGTFVVEKIPVDSDNETNGRLFFYQTQSFQEVLEVRKFIEAGCASLAAERRTTDDLMQLEQLLQQMELAVNDEEQSEQYDIHFHLCIARASHNSLFISMMESMTERLQESMKESRRLWFFSEKASVRQLCQEHKRIYEAIKAGDSKLAGDLIMQHILKVDRVVQEFEAAGAPVLDPDETL</sequence>
<dbReference type="InterPro" id="IPR011711">
    <property type="entry name" value="GntR_C"/>
</dbReference>
<evidence type="ECO:0000259" key="5">
    <source>
        <dbReference type="PROSITE" id="PS50949"/>
    </source>
</evidence>
<dbReference type="Proteomes" id="UP001596047">
    <property type="component" value="Unassembled WGS sequence"/>
</dbReference>
<feature type="domain" description="HTH gntR-type" evidence="5">
    <location>
        <begin position="9"/>
        <end position="77"/>
    </location>
</feature>
<keyword evidence="3" id="KW-0804">Transcription</keyword>
<dbReference type="InterPro" id="IPR008920">
    <property type="entry name" value="TF_FadR/GntR_C"/>
</dbReference>
<feature type="coiled-coil region" evidence="4">
    <location>
        <begin position="118"/>
        <end position="145"/>
    </location>
</feature>
<accession>A0ABW0W0Z9</accession>
<dbReference type="Pfam" id="PF00392">
    <property type="entry name" value="GntR"/>
    <property type="match status" value="1"/>
</dbReference>
<dbReference type="PROSITE" id="PS50949">
    <property type="entry name" value="HTH_GNTR"/>
    <property type="match status" value="1"/>
</dbReference>
<evidence type="ECO:0000256" key="2">
    <source>
        <dbReference type="ARBA" id="ARBA00023125"/>
    </source>
</evidence>
<dbReference type="SMART" id="SM00895">
    <property type="entry name" value="FCD"/>
    <property type="match status" value="1"/>
</dbReference>
<keyword evidence="2" id="KW-0238">DNA-binding</keyword>
<comment type="caution">
    <text evidence="6">The sequence shown here is derived from an EMBL/GenBank/DDBJ whole genome shotgun (WGS) entry which is preliminary data.</text>
</comment>
<dbReference type="PRINTS" id="PR00035">
    <property type="entry name" value="HTHGNTR"/>
</dbReference>
<evidence type="ECO:0000313" key="6">
    <source>
        <dbReference type="EMBL" id="MFC5651825.1"/>
    </source>
</evidence>
<evidence type="ECO:0000256" key="3">
    <source>
        <dbReference type="ARBA" id="ARBA00023163"/>
    </source>
</evidence>
<dbReference type="InterPro" id="IPR036390">
    <property type="entry name" value="WH_DNA-bd_sf"/>
</dbReference>
<dbReference type="Gene3D" id="1.20.120.530">
    <property type="entry name" value="GntR ligand-binding domain-like"/>
    <property type="match status" value="1"/>
</dbReference>
<name>A0ABW0W0Z9_9BACL</name>
<dbReference type="EMBL" id="JBHSOW010000080">
    <property type="protein sequence ID" value="MFC5651825.1"/>
    <property type="molecule type" value="Genomic_DNA"/>
</dbReference>
<proteinExistence type="predicted"/>
<evidence type="ECO:0000256" key="4">
    <source>
        <dbReference type="SAM" id="Coils"/>
    </source>
</evidence>
<dbReference type="CDD" id="cd07377">
    <property type="entry name" value="WHTH_GntR"/>
    <property type="match status" value="1"/>
</dbReference>
<dbReference type="InterPro" id="IPR036388">
    <property type="entry name" value="WH-like_DNA-bd_sf"/>
</dbReference>
<dbReference type="PANTHER" id="PTHR43537:SF5">
    <property type="entry name" value="UXU OPERON TRANSCRIPTIONAL REGULATOR"/>
    <property type="match status" value="1"/>
</dbReference>
<evidence type="ECO:0000256" key="1">
    <source>
        <dbReference type="ARBA" id="ARBA00023015"/>
    </source>
</evidence>
<reference evidence="7" key="1">
    <citation type="journal article" date="2019" name="Int. J. Syst. Evol. Microbiol.">
        <title>The Global Catalogue of Microorganisms (GCM) 10K type strain sequencing project: providing services to taxonomists for standard genome sequencing and annotation.</title>
        <authorList>
            <consortium name="The Broad Institute Genomics Platform"/>
            <consortium name="The Broad Institute Genome Sequencing Center for Infectious Disease"/>
            <person name="Wu L."/>
            <person name="Ma J."/>
        </authorList>
    </citation>
    <scope>NUCLEOTIDE SEQUENCE [LARGE SCALE GENOMIC DNA]</scope>
    <source>
        <strain evidence="7">CGMCC 1.3240</strain>
    </source>
</reference>
<dbReference type="SUPFAM" id="SSF48008">
    <property type="entry name" value="GntR ligand-binding domain-like"/>
    <property type="match status" value="1"/>
</dbReference>
<dbReference type="InterPro" id="IPR000524">
    <property type="entry name" value="Tscrpt_reg_HTH_GntR"/>
</dbReference>
<dbReference type="SMART" id="SM00345">
    <property type="entry name" value="HTH_GNTR"/>
    <property type="match status" value="1"/>
</dbReference>
<evidence type="ECO:0000313" key="7">
    <source>
        <dbReference type="Proteomes" id="UP001596047"/>
    </source>
</evidence>
<dbReference type="RefSeq" id="WP_379190448.1">
    <property type="nucleotide sequence ID" value="NZ_JBHSOW010000080.1"/>
</dbReference>
<dbReference type="SUPFAM" id="SSF46785">
    <property type="entry name" value="Winged helix' DNA-binding domain"/>
    <property type="match status" value="1"/>
</dbReference>
<keyword evidence="7" id="KW-1185">Reference proteome</keyword>
<dbReference type="Pfam" id="PF07729">
    <property type="entry name" value="FCD"/>
    <property type="match status" value="1"/>
</dbReference>
<dbReference type="Gene3D" id="1.10.10.10">
    <property type="entry name" value="Winged helix-like DNA-binding domain superfamily/Winged helix DNA-binding domain"/>
    <property type="match status" value="1"/>
</dbReference>